<protein>
    <submittedName>
        <fullName evidence="10">Acyl-CoA dehydrogenase</fullName>
    </submittedName>
</protein>
<dbReference type="InterPro" id="IPR009075">
    <property type="entry name" value="AcylCo_DH/oxidase_C"/>
</dbReference>
<dbReference type="InterPro" id="IPR037069">
    <property type="entry name" value="AcylCoA_DH/ox_N_sf"/>
</dbReference>
<dbReference type="InterPro" id="IPR036250">
    <property type="entry name" value="AcylCo_DH-like_C"/>
</dbReference>
<dbReference type="SUPFAM" id="SSF47203">
    <property type="entry name" value="Acyl-CoA dehydrogenase C-terminal domain-like"/>
    <property type="match status" value="1"/>
</dbReference>
<name>A0A2N5X3H0_9GAMM</name>
<evidence type="ECO:0000256" key="4">
    <source>
        <dbReference type="ARBA" id="ARBA00022827"/>
    </source>
</evidence>
<dbReference type="InterPro" id="IPR013786">
    <property type="entry name" value="AcylCoA_DH/ox_N"/>
</dbReference>
<evidence type="ECO:0000313" key="10">
    <source>
        <dbReference type="EMBL" id="PLW69028.1"/>
    </source>
</evidence>
<evidence type="ECO:0000256" key="5">
    <source>
        <dbReference type="ARBA" id="ARBA00023002"/>
    </source>
</evidence>
<keyword evidence="11" id="KW-1185">Reference proteome</keyword>
<evidence type="ECO:0000259" key="9">
    <source>
        <dbReference type="Pfam" id="PF02771"/>
    </source>
</evidence>
<keyword evidence="5 6" id="KW-0560">Oxidoreductase</keyword>
<dbReference type="InterPro" id="IPR046373">
    <property type="entry name" value="Acyl-CoA_Oxase/DH_mid-dom_sf"/>
</dbReference>
<evidence type="ECO:0000256" key="6">
    <source>
        <dbReference type="RuleBase" id="RU362125"/>
    </source>
</evidence>
<proteinExistence type="inferred from homology"/>
<comment type="cofactor">
    <cofactor evidence="1 6">
        <name>FAD</name>
        <dbReference type="ChEBI" id="CHEBI:57692"/>
    </cofactor>
</comment>
<comment type="similarity">
    <text evidence="2 6">Belongs to the acyl-CoA dehydrogenase family.</text>
</comment>
<dbReference type="Gene3D" id="1.20.140.10">
    <property type="entry name" value="Butyryl-CoA Dehydrogenase, subunit A, domain 3"/>
    <property type="match status" value="1"/>
</dbReference>
<dbReference type="GO" id="GO:0050660">
    <property type="term" value="F:flavin adenine dinucleotide binding"/>
    <property type="evidence" value="ECO:0007669"/>
    <property type="project" value="InterPro"/>
</dbReference>
<dbReference type="Gene3D" id="2.40.110.10">
    <property type="entry name" value="Butyryl-CoA Dehydrogenase, subunit A, domain 2"/>
    <property type="match status" value="1"/>
</dbReference>
<organism evidence="10 11">
    <name type="scientific">Pseudohalioglobus lutimaris</name>
    <dbReference type="NCBI Taxonomy" id="1737061"/>
    <lineage>
        <taxon>Bacteria</taxon>
        <taxon>Pseudomonadati</taxon>
        <taxon>Pseudomonadota</taxon>
        <taxon>Gammaproteobacteria</taxon>
        <taxon>Cellvibrionales</taxon>
        <taxon>Halieaceae</taxon>
        <taxon>Pseudohalioglobus</taxon>
    </lineage>
</organism>
<evidence type="ECO:0000256" key="3">
    <source>
        <dbReference type="ARBA" id="ARBA00022630"/>
    </source>
</evidence>
<dbReference type="PANTHER" id="PTHR43884:SF20">
    <property type="entry name" value="ACYL-COA DEHYDROGENASE FADE28"/>
    <property type="match status" value="1"/>
</dbReference>
<evidence type="ECO:0000256" key="1">
    <source>
        <dbReference type="ARBA" id="ARBA00001974"/>
    </source>
</evidence>
<evidence type="ECO:0000313" key="11">
    <source>
        <dbReference type="Proteomes" id="UP000235005"/>
    </source>
</evidence>
<feature type="domain" description="Acyl-CoA dehydrogenase/oxidase N-terminal" evidence="9">
    <location>
        <begin position="6"/>
        <end position="118"/>
    </location>
</feature>
<evidence type="ECO:0000259" key="7">
    <source>
        <dbReference type="Pfam" id="PF00441"/>
    </source>
</evidence>
<sequence length="383" mass="40706">MDFNFTEDQIAIRELAYQIFTDRATDEFMLAFSRSGETYDDALWTTLAEQGLLGISVPESAGGSGLGLVELCMVLEEQGRRVAPVPLFASLVLGGLPIGEFGSEEQQSRWLGALATGEAKFSAAIAELGMSDALATSVSAKREGDAWVLNGEKAVVPDGAVADFILVPVETEDGASSVFVVDTSAQGVSVSPVTIGMSGERAAQLSLSGVRVGADALLGEAGQGAEIVGWIEQRANVGHCALQVGVTEEAMKRTAAYVSERKQFGVALGSFQALAMRMADSYIDVEGIRSTYWLAMWRLSEGLPAQAEVRAAKWWACDASHRVVCTAQHLHGGMGADVEYPIHRFYLLAKQISYSLGNAAQQLEKLGQLLASDDALGFSALEV</sequence>
<dbReference type="GO" id="GO:0003995">
    <property type="term" value="F:acyl-CoA dehydrogenase activity"/>
    <property type="evidence" value="ECO:0007669"/>
    <property type="project" value="TreeGrafter"/>
</dbReference>
<dbReference type="AlphaFoldDB" id="A0A2N5X3H0"/>
<comment type="caution">
    <text evidence="10">The sequence shown here is derived from an EMBL/GenBank/DDBJ whole genome shotgun (WGS) entry which is preliminary data.</text>
</comment>
<accession>A0A2N5X3H0</accession>
<gene>
    <name evidence="10" type="ORF">C0039_10440</name>
</gene>
<keyword evidence="4 6" id="KW-0274">FAD</keyword>
<dbReference type="InterPro" id="IPR009100">
    <property type="entry name" value="AcylCoA_DH/oxidase_NM_dom_sf"/>
</dbReference>
<evidence type="ECO:0000259" key="8">
    <source>
        <dbReference type="Pfam" id="PF02770"/>
    </source>
</evidence>
<dbReference type="Gene3D" id="1.10.540.10">
    <property type="entry name" value="Acyl-CoA dehydrogenase/oxidase, N-terminal domain"/>
    <property type="match status" value="1"/>
</dbReference>
<dbReference type="Proteomes" id="UP000235005">
    <property type="component" value="Unassembled WGS sequence"/>
</dbReference>
<feature type="domain" description="Acyl-CoA dehydrogenase/oxidase C-terminal" evidence="7">
    <location>
        <begin position="235"/>
        <end position="365"/>
    </location>
</feature>
<feature type="domain" description="Acyl-CoA oxidase/dehydrogenase middle" evidence="8">
    <location>
        <begin position="131"/>
        <end position="209"/>
    </location>
</feature>
<dbReference type="InterPro" id="IPR006091">
    <property type="entry name" value="Acyl-CoA_Oxase/DH_mid-dom"/>
</dbReference>
<dbReference type="SUPFAM" id="SSF56645">
    <property type="entry name" value="Acyl-CoA dehydrogenase NM domain-like"/>
    <property type="match status" value="1"/>
</dbReference>
<dbReference type="OrthoDB" id="4319499at2"/>
<dbReference type="EMBL" id="PKUS01000010">
    <property type="protein sequence ID" value="PLW69028.1"/>
    <property type="molecule type" value="Genomic_DNA"/>
</dbReference>
<dbReference type="Pfam" id="PF00441">
    <property type="entry name" value="Acyl-CoA_dh_1"/>
    <property type="match status" value="1"/>
</dbReference>
<dbReference type="Pfam" id="PF02770">
    <property type="entry name" value="Acyl-CoA_dh_M"/>
    <property type="match status" value="1"/>
</dbReference>
<dbReference type="RefSeq" id="WP_101518018.1">
    <property type="nucleotide sequence ID" value="NZ_PKUS01000010.1"/>
</dbReference>
<dbReference type="PANTHER" id="PTHR43884">
    <property type="entry name" value="ACYL-COA DEHYDROGENASE"/>
    <property type="match status" value="1"/>
</dbReference>
<keyword evidence="3 6" id="KW-0285">Flavoprotein</keyword>
<reference evidence="10 11" key="1">
    <citation type="submission" date="2018-01" db="EMBL/GenBank/DDBJ databases">
        <title>The draft genome sequence of Halioglobus lutimaris HF004.</title>
        <authorList>
            <person name="Du Z.-J."/>
            <person name="Shi M.-J."/>
        </authorList>
    </citation>
    <scope>NUCLEOTIDE SEQUENCE [LARGE SCALE GENOMIC DNA]</scope>
    <source>
        <strain evidence="10 11">HF004</strain>
    </source>
</reference>
<dbReference type="Pfam" id="PF02771">
    <property type="entry name" value="Acyl-CoA_dh_N"/>
    <property type="match status" value="1"/>
</dbReference>
<evidence type="ECO:0000256" key="2">
    <source>
        <dbReference type="ARBA" id="ARBA00009347"/>
    </source>
</evidence>